<evidence type="ECO:0000313" key="2">
    <source>
        <dbReference type="Proteomes" id="UP000292262"/>
    </source>
</evidence>
<gene>
    <name evidence="1" type="ORF">EV197_1748</name>
</gene>
<sequence length="225" mass="27003">MNRLTQIFRLLLLIVMFYGCKAQKSFIDHNRPLTNISDQVLKHALLLKTIDEYIENAYYERQIQSRYNDKFLITIYIKKLSDLEDQSYVLGDKPYLSSVFNTPPSYFFMYNDRIVFIYSNTEKYANPKLFTEDQVKLFNAKLLDDWNIYTDPTLPKGAILYGKDIKYSLHPKYWVIKQGKKKIVDYTKFRENEFLYHDPNYWYSDEVNLDSLRIHKGDINDYIVN</sequence>
<protein>
    <submittedName>
        <fullName evidence="1">Uncharacterized protein</fullName>
    </submittedName>
</protein>
<evidence type="ECO:0000313" key="1">
    <source>
        <dbReference type="EMBL" id="RZS93178.1"/>
    </source>
</evidence>
<dbReference type="AlphaFoldDB" id="A0A4Q7P1I5"/>
<dbReference type="EMBL" id="SGXE01000002">
    <property type="protein sequence ID" value="RZS93178.1"/>
    <property type="molecule type" value="Genomic_DNA"/>
</dbReference>
<comment type="caution">
    <text evidence="1">The sequence shown here is derived from an EMBL/GenBank/DDBJ whole genome shotgun (WGS) entry which is preliminary data.</text>
</comment>
<dbReference type="Proteomes" id="UP000292262">
    <property type="component" value="Unassembled WGS sequence"/>
</dbReference>
<reference evidence="1 2" key="1">
    <citation type="submission" date="2019-02" db="EMBL/GenBank/DDBJ databases">
        <title>Genomic Encyclopedia of Type Strains, Phase IV (KMG-IV): sequencing the most valuable type-strain genomes for metagenomic binning, comparative biology and taxonomic classification.</title>
        <authorList>
            <person name="Goeker M."/>
        </authorList>
    </citation>
    <scope>NUCLEOTIDE SEQUENCE [LARGE SCALE GENOMIC DNA]</scope>
    <source>
        <strain evidence="1 2">DSM 17196</strain>
    </source>
</reference>
<proteinExistence type="predicted"/>
<organism evidence="1 2">
    <name type="scientific">Aquimarina brevivitae</name>
    <dbReference type="NCBI Taxonomy" id="323412"/>
    <lineage>
        <taxon>Bacteria</taxon>
        <taxon>Pseudomonadati</taxon>
        <taxon>Bacteroidota</taxon>
        <taxon>Flavobacteriia</taxon>
        <taxon>Flavobacteriales</taxon>
        <taxon>Flavobacteriaceae</taxon>
        <taxon>Aquimarina</taxon>
    </lineage>
</organism>
<dbReference type="RefSeq" id="WP_130286323.1">
    <property type="nucleotide sequence ID" value="NZ_SGXE01000002.1"/>
</dbReference>
<keyword evidence="2" id="KW-1185">Reference proteome</keyword>
<dbReference type="PROSITE" id="PS51257">
    <property type="entry name" value="PROKAR_LIPOPROTEIN"/>
    <property type="match status" value="1"/>
</dbReference>
<accession>A0A4Q7P1I5</accession>
<name>A0A4Q7P1I5_9FLAO</name>